<evidence type="ECO:0000313" key="2">
    <source>
        <dbReference type="EMBL" id="KAF1002348.1"/>
    </source>
</evidence>
<feature type="region of interest" description="Disordered" evidence="1">
    <location>
        <begin position="193"/>
        <end position="251"/>
    </location>
</feature>
<keyword evidence="3" id="KW-1185">Reference proteome</keyword>
<comment type="caution">
    <text evidence="2">The sequence shown here is derived from an EMBL/GenBank/DDBJ whole genome shotgun (WGS) entry which is preliminary data.</text>
</comment>
<evidence type="ECO:0000313" key="3">
    <source>
        <dbReference type="Proteomes" id="UP000593563"/>
    </source>
</evidence>
<dbReference type="Proteomes" id="UP000593563">
    <property type="component" value="Unassembled WGS sequence"/>
</dbReference>
<name>A0A6L5BA27_APIGR</name>
<dbReference type="AlphaFoldDB" id="A0A6L5BA27"/>
<proteinExistence type="predicted"/>
<feature type="compositionally biased region" description="Polar residues" evidence="1">
    <location>
        <begin position="55"/>
        <end position="72"/>
    </location>
</feature>
<feature type="region of interest" description="Disordered" evidence="1">
    <location>
        <begin position="52"/>
        <end position="72"/>
    </location>
</feature>
<dbReference type="EMBL" id="WRXP01001431">
    <property type="protein sequence ID" value="KAF1002348.1"/>
    <property type="molecule type" value="Genomic_DNA"/>
</dbReference>
<feature type="compositionally biased region" description="Polar residues" evidence="1">
    <location>
        <begin position="220"/>
        <end position="242"/>
    </location>
</feature>
<accession>A0A6L5BA27</accession>
<protein>
    <submittedName>
        <fullName evidence="2">Uncharacterized protein</fullName>
    </submittedName>
</protein>
<dbReference type="PANTHER" id="PTHR33738">
    <property type="entry name" value="EMB|CAB82975.1"/>
    <property type="match status" value="1"/>
</dbReference>
<reference evidence="2" key="1">
    <citation type="submission" date="2020-01" db="EMBL/GenBank/DDBJ databases">
        <title>The Celery Genome Sequence Reveals Sequential Paleo-tetraploidization, Resistance Gene Elimination, Karyotype Evolution, and Functional Innovation in Apiales.</title>
        <authorList>
            <person name="Song X."/>
        </authorList>
    </citation>
    <scope>NUCLEOTIDE SEQUENCE</scope>
    <source>
        <tissue evidence="2">Leaf</tissue>
    </source>
</reference>
<organism evidence="2 3">
    <name type="scientific">Apium graveolens</name>
    <name type="common">Celery</name>
    <dbReference type="NCBI Taxonomy" id="4045"/>
    <lineage>
        <taxon>Eukaryota</taxon>
        <taxon>Viridiplantae</taxon>
        <taxon>Streptophyta</taxon>
        <taxon>Embryophyta</taxon>
        <taxon>Tracheophyta</taxon>
        <taxon>Spermatophyta</taxon>
        <taxon>Magnoliopsida</taxon>
        <taxon>eudicotyledons</taxon>
        <taxon>Gunneridae</taxon>
        <taxon>Pentapetalae</taxon>
        <taxon>asterids</taxon>
        <taxon>campanulids</taxon>
        <taxon>Apiales</taxon>
        <taxon>Apiaceae</taxon>
        <taxon>Apioideae</taxon>
        <taxon>apioid superclade</taxon>
        <taxon>Apieae</taxon>
        <taxon>Apium</taxon>
    </lineage>
</organism>
<feature type="compositionally biased region" description="Low complexity" evidence="1">
    <location>
        <begin position="193"/>
        <end position="210"/>
    </location>
</feature>
<dbReference type="PANTHER" id="PTHR33738:SF8">
    <property type="entry name" value="OS05G0454500 PROTEIN"/>
    <property type="match status" value="1"/>
</dbReference>
<evidence type="ECO:0000256" key="1">
    <source>
        <dbReference type="SAM" id="MobiDB-lite"/>
    </source>
</evidence>
<feature type="region of interest" description="Disordered" evidence="1">
    <location>
        <begin position="120"/>
        <end position="147"/>
    </location>
</feature>
<feature type="region of interest" description="Disordered" evidence="1">
    <location>
        <begin position="1"/>
        <end position="36"/>
    </location>
</feature>
<sequence>MEFTKKVTGGSSSSSSPFVDLFGPKDSSMPSSSAGHFSSVFGPSSTGLVRDYSPSGYSIPSKNQNSGSANEYCSTKYENQDHKISKSYGTSGSIHNKDRSASYETVESCNYSSSIHYGGQEVYPSDMQSKNTHSAFKKDGRDDNSNSASRGNWWQAFFFDCNLLHMEFTKKVTGGSSSSASPFVDLFGPKDSSTSTSSSGHFSSVFGPSSTSLVRDHSPSGYSIPSQNQNSGSSSKYCSTKFENQDHKTSKSYVQVEAYTARTGVLALKIKQ</sequence>
<gene>
    <name evidence="2" type="ORF">AG4045_003867</name>
</gene>